<evidence type="ECO:0000313" key="2">
    <source>
        <dbReference type="EMBL" id="ROR54276.1"/>
    </source>
</evidence>
<dbReference type="EMBL" id="RKHG01000001">
    <property type="protein sequence ID" value="ROR54276.1"/>
    <property type="molecule type" value="Genomic_DNA"/>
</dbReference>
<dbReference type="AlphaFoldDB" id="A0A3N1ZTV0"/>
<dbReference type="SUPFAM" id="SSF54427">
    <property type="entry name" value="NTF2-like"/>
    <property type="match status" value="1"/>
</dbReference>
<organism evidence="2 3">
    <name type="scientific">Luteococcus japonicus</name>
    <dbReference type="NCBI Taxonomy" id="33984"/>
    <lineage>
        <taxon>Bacteria</taxon>
        <taxon>Bacillati</taxon>
        <taxon>Actinomycetota</taxon>
        <taxon>Actinomycetes</taxon>
        <taxon>Propionibacteriales</taxon>
        <taxon>Propionibacteriaceae</taxon>
        <taxon>Luteococcus</taxon>
    </lineage>
</organism>
<evidence type="ECO:0000259" key="1">
    <source>
        <dbReference type="Pfam" id="PF17775"/>
    </source>
</evidence>
<dbReference type="InterPro" id="IPR048469">
    <property type="entry name" value="YchJ-like_M"/>
</dbReference>
<sequence>MTARAVSTLDAAPCPCGTGRAFAECCGPYLDGHPAPTAEALMRSRYTAFALAGRHASAANHLWRTWHPSKRPEDVTPDPGQAWEGLVITEVVDGDEDDEAGEVAFTARWRRGRAHGVLTERSFFARRAGRWVYLDGDVN</sequence>
<dbReference type="InterPro" id="IPR032710">
    <property type="entry name" value="NTF2-like_dom_sf"/>
</dbReference>
<evidence type="ECO:0000313" key="3">
    <source>
        <dbReference type="Proteomes" id="UP000275749"/>
    </source>
</evidence>
<reference evidence="2 3" key="1">
    <citation type="submission" date="2018-11" db="EMBL/GenBank/DDBJ databases">
        <title>Sequencing the genomes of 1000 actinobacteria strains.</title>
        <authorList>
            <person name="Klenk H.-P."/>
        </authorList>
    </citation>
    <scope>NUCLEOTIDE SEQUENCE [LARGE SCALE GENOMIC DNA]</scope>
    <source>
        <strain evidence="2 3">DSM 10546</strain>
    </source>
</reference>
<accession>A0A3N1ZTV0</accession>
<name>A0A3N1ZTV0_9ACTN</name>
<dbReference type="Pfam" id="PF17775">
    <property type="entry name" value="YchJ_M-like"/>
    <property type="match status" value="1"/>
</dbReference>
<proteinExistence type="predicted"/>
<dbReference type="Pfam" id="PF02810">
    <property type="entry name" value="SEC-C"/>
    <property type="match status" value="1"/>
</dbReference>
<dbReference type="SUPFAM" id="SSF103642">
    <property type="entry name" value="Sec-C motif"/>
    <property type="match status" value="1"/>
</dbReference>
<protein>
    <submittedName>
        <fullName evidence="2">SEC-C motif-containing protein</fullName>
    </submittedName>
</protein>
<gene>
    <name evidence="2" type="ORF">EDD41_1473</name>
</gene>
<dbReference type="Gene3D" id="3.10.450.50">
    <property type="match status" value="1"/>
</dbReference>
<comment type="caution">
    <text evidence="2">The sequence shown here is derived from an EMBL/GenBank/DDBJ whole genome shotgun (WGS) entry which is preliminary data.</text>
</comment>
<dbReference type="InterPro" id="IPR004027">
    <property type="entry name" value="SEC_C_motif"/>
</dbReference>
<dbReference type="Proteomes" id="UP000275749">
    <property type="component" value="Unassembled WGS sequence"/>
</dbReference>
<feature type="domain" description="YchJ-like middle NTF2-like" evidence="1">
    <location>
        <begin position="37"/>
        <end position="136"/>
    </location>
</feature>